<protein>
    <submittedName>
        <fullName evidence="1">Uncharacterized protein</fullName>
    </submittedName>
</protein>
<name>F4MM13_9BACT</name>
<sequence>MNFLFTLTTFVRDRKDMQTFYISKYLLDFKNIKI</sequence>
<organism evidence="1">
    <name type="scientific">uncultured Sphingobacteriia bacterium</name>
    <dbReference type="NCBI Taxonomy" id="246143"/>
    <lineage>
        <taxon>Bacteria</taxon>
        <taxon>Pseudomonadati</taxon>
        <taxon>Bacteroidota</taxon>
        <taxon>Sphingobacteriia</taxon>
        <taxon>environmental samples</taxon>
    </lineage>
</organism>
<dbReference type="EMBL" id="FQ032810">
    <property type="protein sequence ID" value="CBL87154.1"/>
    <property type="molecule type" value="Genomic_DNA"/>
</dbReference>
<dbReference type="AlphaFoldDB" id="F4MM13"/>
<evidence type="ECO:0000313" key="1">
    <source>
        <dbReference type="EMBL" id="CBL87154.1"/>
    </source>
</evidence>
<reference evidence="1" key="2">
    <citation type="journal article" date="2012" name="Environ. Microbiol.">
        <title>Genomic content of uncultured Bacteroidetes from contrasting oceanic provinces in the North Atlantic Ocean.</title>
        <authorList>
            <person name="Gomez-Pereira P.R."/>
            <person name="Schuler M."/>
            <person name="Fuchs B.M."/>
            <person name="Bennke C."/>
            <person name="Teeling H."/>
            <person name="Waldmann J."/>
            <person name="Richter M."/>
            <person name="Barbe V."/>
            <person name="Bataille E."/>
            <person name="Glockner F.O."/>
            <person name="Amann R."/>
        </authorList>
    </citation>
    <scope>NUCLEOTIDE SEQUENCE</scope>
</reference>
<accession>F4MM13</accession>
<reference evidence="1" key="1">
    <citation type="submission" date="2010-05" db="EMBL/GenBank/DDBJ databases">
        <authorList>
            <person name="Genoscope - CEA"/>
        </authorList>
    </citation>
    <scope>NUCLEOTIDE SEQUENCE</scope>
</reference>
<proteinExistence type="predicted"/>
<gene>
    <name evidence="1" type="ORF">S3_858_0005</name>
</gene>